<dbReference type="CDD" id="cd00121">
    <property type="entry name" value="MATH"/>
    <property type="match status" value="2"/>
</dbReference>
<dbReference type="InterPro" id="IPR029060">
    <property type="entry name" value="PIN-like_dom_sf"/>
</dbReference>
<dbReference type="SMART" id="SM00485">
    <property type="entry name" value="XPGN"/>
    <property type="match status" value="1"/>
</dbReference>
<dbReference type="InterPro" id="IPR008974">
    <property type="entry name" value="TRAF-like"/>
</dbReference>
<dbReference type="GO" id="GO:0016788">
    <property type="term" value="F:hydrolase activity, acting on ester bonds"/>
    <property type="evidence" value="ECO:0007669"/>
    <property type="project" value="InterPro"/>
</dbReference>
<reference evidence="2" key="1">
    <citation type="submission" date="2019-09" db="EMBL/GenBank/DDBJ databases">
        <title>Draft genome information of white flower Hibiscus syriacus.</title>
        <authorList>
            <person name="Kim Y.-M."/>
        </authorList>
    </citation>
    <scope>NUCLEOTIDE SEQUENCE [LARGE SCALE GENOMIC DNA]</scope>
    <source>
        <strain evidence="2">YM2019G1</strain>
    </source>
</reference>
<dbReference type="Proteomes" id="UP000436088">
    <property type="component" value="Unassembled WGS sequence"/>
</dbReference>
<dbReference type="GO" id="GO:0003697">
    <property type="term" value="F:single-stranded DNA binding"/>
    <property type="evidence" value="ECO:0007669"/>
    <property type="project" value="InterPro"/>
</dbReference>
<sequence length="466" mass="54059">MEEFLRKPEIIRVTRDLPPAHYIFSIDSFSLLVDTGINKYESHAFGVDNYKWRLSLYPNGNKNSNGEGFISLYLQIDGTENFPPTWEVNVNFRFFIHDQIRDKYLTIEETDGVIKRYYRMKTEWGIAQLVCLDHFKEASNGYLVDDCCTFGVEIFVIKQTGRLERVSMVKNPPNNTITFQLHNYSKSFSEYYTSNVQTIGDSKWELRVYPRGNGTWKNISLSVFLWLIEGYKLPSQGKVYAKYKFRVKDRYNAANTREFIGANWFTASAYGYGFQSVMALSDLQDRSKGYLVNDTLMVEAEIIVVSKAMRDEKGEMVRNAHLLGFFRRICKLLYLKTKPVFVFDGATPVLKRRTVISRRRQRENAQAKIRKTAEKLLLNQLKQMRLKELAKDLENQRKMQMNSNKGKMVSSDNCSDTNIVGYNANVELTKEYDVKLKEKLEVPSTAKDGGHDDNEDEDEVIILVRA</sequence>
<dbReference type="PANTHER" id="PTHR46162:SF64">
    <property type="entry name" value="TRAF-LIKE FAMILY PROTEIN"/>
    <property type="match status" value="1"/>
</dbReference>
<evidence type="ECO:0000259" key="1">
    <source>
        <dbReference type="PROSITE" id="PS50144"/>
    </source>
</evidence>
<dbReference type="SUPFAM" id="SSF49599">
    <property type="entry name" value="TRAF domain-like"/>
    <property type="match status" value="2"/>
</dbReference>
<dbReference type="Gene3D" id="2.60.210.10">
    <property type="entry name" value="Apoptosis, Tumor Necrosis Factor Receptor Associated Protein 2, Chain A"/>
    <property type="match status" value="2"/>
</dbReference>
<proteinExistence type="predicted"/>
<keyword evidence="2" id="KW-0418">Kinase</keyword>
<dbReference type="InterPro" id="IPR019974">
    <property type="entry name" value="XPG_CS"/>
</dbReference>
<dbReference type="PROSITE" id="PS00841">
    <property type="entry name" value="XPG_1"/>
    <property type="match status" value="1"/>
</dbReference>
<feature type="domain" description="MATH" evidence="1">
    <location>
        <begin position="19"/>
        <end position="154"/>
    </location>
</feature>
<comment type="caution">
    <text evidence="2">The sequence shown here is derived from an EMBL/GenBank/DDBJ whole genome shotgun (WGS) entry which is preliminary data.</text>
</comment>
<dbReference type="InterPro" id="IPR001044">
    <property type="entry name" value="XPG/Rad2_eukaryotes"/>
</dbReference>
<keyword evidence="2" id="KW-0808">Transferase</keyword>
<feature type="domain" description="MATH" evidence="1">
    <location>
        <begin position="174"/>
        <end position="302"/>
    </location>
</feature>
<keyword evidence="3" id="KW-1185">Reference proteome</keyword>
<organism evidence="2 3">
    <name type="scientific">Hibiscus syriacus</name>
    <name type="common">Rose of Sharon</name>
    <dbReference type="NCBI Taxonomy" id="106335"/>
    <lineage>
        <taxon>Eukaryota</taxon>
        <taxon>Viridiplantae</taxon>
        <taxon>Streptophyta</taxon>
        <taxon>Embryophyta</taxon>
        <taxon>Tracheophyta</taxon>
        <taxon>Spermatophyta</taxon>
        <taxon>Magnoliopsida</taxon>
        <taxon>eudicotyledons</taxon>
        <taxon>Gunneridae</taxon>
        <taxon>Pentapetalae</taxon>
        <taxon>rosids</taxon>
        <taxon>malvids</taxon>
        <taxon>Malvales</taxon>
        <taxon>Malvaceae</taxon>
        <taxon>Malvoideae</taxon>
        <taxon>Hibiscus</taxon>
    </lineage>
</organism>
<dbReference type="Pfam" id="PF22486">
    <property type="entry name" value="MATH_2"/>
    <property type="match status" value="2"/>
</dbReference>
<dbReference type="PRINTS" id="PR00066">
    <property type="entry name" value="XRODRMPGMNTG"/>
</dbReference>
<protein>
    <submittedName>
        <fullName evidence="2">Leucine-rich repeat protein kinase family protein</fullName>
    </submittedName>
</protein>
<dbReference type="SUPFAM" id="SSF88723">
    <property type="entry name" value="PIN domain-like"/>
    <property type="match status" value="1"/>
</dbReference>
<dbReference type="GO" id="GO:0006289">
    <property type="term" value="P:nucleotide-excision repair"/>
    <property type="evidence" value="ECO:0007669"/>
    <property type="project" value="InterPro"/>
</dbReference>
<dbReference type="PANTHER" id="PTHR46162">
    <property type="entry name" value="TRAF-LIKE FAMILY PROTEIN"/>
    <property type="match status" value="1"/>
</dbReference>
<evidence type="ECO:0000313" key="3">
    <source>
        <dbReference type="Proteomes" id="UP000436088"/>
    </source>
</evidence>
<dbReference type="GO" id="GO:0004519">
    <property type="term" value="F:endonuclease activity"/>
    <property type="evidence" value="ECO:0007669"/>
    <property type="project" value="InterPro"/>
</dbReference>
<dbReference type="GO" id="GO:0016301">
    <property type="term" value="F:kinase activity"/>
    <property type="evidence" value="ECO:0007669"/>
    <property type="project" value="UniProtKB-KW"/>
</dbReference>
<dbReference type="EMBL" id="VEPZ02001172">
    <property type="protein sequence ID" value="KAE8689316.1"/>
    <property type="molecule type" value="Genomic_DNA"/>
</dbReference>
<dbReference type="PROSITE" id="PS50144">
    <property type="entry name" value="MATH"/>
    <property type="match status" value="2"/>
</dbReference>
<dbReference type="InterPro" id="IPR006085">
    <property type="entry name" value="XPG_DNA_repair_N"/>
</dbReference>
<dbReference type="SMART" id="SM00061">
    <property type="entry name" value="MATH"/>
    <property type="match status" value="2"/>
</dbReference>
<gene>
    <name evidence="2" type="ORF">F3Y22_tig00110940pilonHSYRG00348</name>
</gene>
<evidence type="ECO:0000313" key="2">
    <source>
        <dbReference type="EMBL" id="KAE8689316.1"/>
    </source>
</evidence>
<accession>A0A6A2ZCK5</accession>
<dbReference type="GO" id="GO:0005634">
    <property type="term" value="C:nucleus"/>
    <property type="evidence" value="ECO:0007669"/>
    <property type="project" value="InterPro"/>
</dbReference>
<name>A0A6A2ZCK5_HIBSY</name>
<dbReference type="AlphaFoldDB" id="A0A6A2ZCK5"/>
<dbReference type="InterPro" id="IPR002083">
    <property type="entry name" value="MATH/TRAF_dom"/>
</dbReference>